<dbReference type="Pfam" id="PF13747">
    <property type="entry name" value="DUF4164"/>
    <property type="match status" value="1"/>
</dbReference>
<dbReference type="AlphaFoldDB" id="A0A154L3I6"/>
<sequence>MSRLLEASNRLKAAIDSLDAAAESRMAKDIGNQSDAAGEVETLKSQLAALRQDYDKLATATQTVSARLDGAVGQLRLVLDDDREQKQA</sequence>
<dbReference type="Proteomes" id="UP000076335">
    <property type="component" value="Unassembled WGS sequence"/>
</dbReference>
<reference evidence="2 3" key="1">
    <citation type="submission" date="2015-12" db="EMBL/GenBank/DDBJ databases">
        <title>Genome sequence of Thalassospira lucentensis MCCC 1A02072.</title>
        <authorList>
            <person name="Lu L."/>
            <person name="Lai Q."/>
            <person name="Shao Z."/>
            <person name="Qian P."/>
        </authorList>
    </citation>
    <scope>NUCLEOTIDE SEQUENCE [LARGE SCALE GENOMIC DNA]</scope>
    <source>
        <strain evidence="2 3">MCCC 1A02072</strain>
    </source>
</reference>
<name>A0A154L3I6_9PROT</name>
<keyword evidence="1" id="KW-0175">Coiled coil</keyword>
<evidence type="ECO:0000313" key="2">
    <source>
        <dbReference type="EMBL" id="KZB63018.1"/>
    </source>
</evidence>
<protein>
    <submittedName>
        <fullName evidence="2">Uncharacterized protein</fullName>
    </submittedName>
</protein>
<dbReference type="InterPro" id="IPR025310">
    <property type="entry name" value="DUF4164"/>
</dbReference>
<evidence type="ECO:0000313" key="3">
    <source>
        <dbReference type="Proteomes" id="UP000076335"/>
    </source>
</evidence>
<dbReference type="EMBL" id="LPVY01000020">
    <property type="protein sequence ID" value="KZB63018.1"/>
    <property type="molecule type" value="Genomic_DNA"/>
</dbReference>
<feature type="coiled-coil region" evidence="1">
    <location>
        <begin position="33"/>
        <end position="60"/>
    </location>
</feature>
<gene>
    <name evidence="2" type="ORF">AUP42_02925</name>
</gene>
<organism evidence="2 3">
    <name type="scientific">Thalassospira lucentensis</name>
    <dbReference type="NCBI Taxonomy" id="168935"/>
    <lineage>
        <taxon>Bacteria</taxon>
        <taxon>Pseudomonadati</taxon>
        <taxon>Pseudomonadota</taxon>
        <taxon>Alphaproteobacteria</taxon>
        <taxon>Rhodospirillales</taxon>
        <taxon>Thalassospiraceae</taxon>
        <taxon>Thalassospira</taxon>
    </lineage>
</organism>
<evidence type="ECO:0000256" key="1">
    <source>
        <dbReference type="SAM" id="Coils"/>
    </source>
</evidence>
<comment type="caution">
    <text evidence="2">The sequence shown here is derived from an EMBL/GenBank/DDBJ whole genome shotgun (WGS) entry which is preliminary data.</text>
</comment>
<proteinExistence type="predicted"/>
<dbReference type="OrthoDB" id="7365684at2"/>
<accession>A0A154L3I6</accession>
<dbReference type="RefSeq" id="WP_062952516.1">
    <property type="nucleotide sequence ID" value="NZ_CP136684.1"/>
</dbReference>